<dbReference type="InterPro" id="IPR039426">
    <property type="entry name" value="TonB-dep_rcpt-like"/>
</dbReference>
<keyword evidence="4 9" id="KW-0812">Transmembrane</keyword>
<evidence type="ECO:0000313" key="15">
    <source>
        <dbReference type="EMBL" id="AJP74744.1"/>
    </source>
</evidence>
<dbReference type="Gene3D" id="2.170.130.10">
    <property type="entry name" value="TonB-dependent receptor, plug domain"/>
    <property type="match status" value="1"/>
</dbReference>
<dbReference type="AlphaFoldDB" id="A0A7U5CV86"/>
<proteinExistence type="inferred from homology"/>
<feature type="short sequence motif" description="TonB box" evidence="10">
    <location>
        <begin position="54"/>
        <end position="60"/>
    </location>
</feature>
<dbReference type="KEGG" id="sphi:TS85_22705"/>
<dbReference type="Proteomes" id="UP000032300">
    <property type="component" value="Chromosome"/>
</dbReference>
<evidence type="ECO:0000256" key="1">
    <source>
        <dbReference type="ARBA" id="ARBA00004571"/>
    </source>
</evidence>
<gene>
    <name evidence="15" type="ORF">TS85_22705</name>
</gene>
<protein>
    <recommendedName>
        <fullName evidence="17">TonB-dependent receptor</fullName>
    </recommendedName>
</protein>
<keyword evidence="16" id="KW-1185">Reference proteome</keyword>
<keyword evidence="5 12" id="KW-0732">Signal</keyword>
<accession>A0A7U5CV86</accession>
<organism evidence="15 16">
    <name type="scientific">Sphingomonas hengshuiensis</name>
    <dbReference type="NCBI Taxonomy" id="1609977"/>
    <lineage>
        <taxon>Bacteria</taxon>
        <taxon>Pseudomonadati</taxon>
        <taxon>Pseudomonadota</taxon>
        <taxon>Alphaproteobacteria</taxon>
        <taxon>Sphingomonadales</taxon>
        <taxon>Sphingomonadaceae</taxon>
        <taxon>Sphingomonas</taxon>
    </lineage>
</organism>
<comment type="similarity">
    <text evidence="9 11">Belongs to the TonB-dependent receptor family.</text>
</comment>
<keyword evidence="6 10" id="KW-0798">TonB box</keyword>
<evidence type="ECO:0000256" key="10">
    <source>
        <dbReference type="PROSITE-ProRule" id="PRU10143"/>
    </source>
</evidence>
<evidence type="ECO:0008006" key="17">
    <source>
        <dbReference type="Google" id="ProtNLM"/>
    </source>
</evidence>
<feature type="chain" id="PRO_5031428245" description="TonB-dependent receptor" evidence="12">
    <location>
        <begin position="33"/>
        <end position="1011"/>
    </location>
</feature>
<sequence length="1011" mass="107189">MSHHARVARLVRGALLTGASMAAMFAASAAQAQDSEAATDATTAETQADETTDSIVVTGSRIKSPTLTSPSPLQAVTAQDIERTGRVDIQEVLQTNPAFGLPGQSRNTSNYGAVSAGLSTVNLRNLGANRTLVLIDGRRVVAGVPGSAQVDLSMIPASFIERVDVLTGGASAVYGSDAVAGVVNFIYRKNFEGVQVNAQSGISEYGDDEQYSLNLTTGTNFADGRGNVIAYAGWSKQGAVASVDRSRSVSDQTSVGALQRSNNRTDANLTAAQNLFKAQRNLSSVVPASTFNAGTGNYIVDSTGTVRPFVGATDGFDRTPFDNISVPIERRNFAARANYAVSEAFGIFAEGSYANTTSKGLLEPSPLVPTGSLGLFRQGNGRFNIEQRVTNPANAAQSQIVRNPLVPTALYNVATDTNGDGFRDVAVSRRLSEFGQRFAIFDRTTLRMVVGAEGKLGSSWNWDVAYNWGKTTADSQLTGLINQDRAVQALDVIQDVYDVNANGNTAEAVCASAEARAQGCVPWNVYGAGKASAASIAWLQVASTRNAVQTLEVASANLSGSLFDLPAGAVQVALGAEHRREASSEVFDPLSIAARNAYVQQTNTSGSFTVKELYGELVVPLIHNTPFFDNLTLRGAARMSDYSTVGTFYAYNAGIEWSPVPDIRFRGVYAHAVRAPNIGELFAAPAISISSVNDPCAGVTATSTGTTSTTCRADPGVAANIAANGVFTLSQSDLQGVGGLNVSNPDIQQESARTWTLGAVINPVSIYALRNLTLTVDYYNIKLDDAIARTSRDFILQQCYLNNDPDFCALVSRRTVGSGPYSAGSIQLVNSQLINSGGASAEGIDTTLSYRLPVAGGTASFAASWSHLLRQGSTPLQGAAFDRSDGEINTPKDRASASIGYDTERFGITFNGQYIGASYLDDQYRARFLLADGSLPDRKYFRVDSAFYADMQLRFNVAKAFEFFAGVNNLLNTQPPPVITGLTGSVTGTETAAGTYDPIGRRYYSGVRLKF</sequence>
<dbReference type="InterPro" id="IPR012910">
    <property type="entry name" value="Plug_dom"/>
</dbReference>
<evidence type="ECO:0000256" key="12">
    <source>
        <dbReference type="SAM" id="SignalP"/>
    </source>
</evidence>
<feature type="signal peptide" evidence="12">
    <location>
        <begin position="1"/>
        <end position="32"/>
    </location>
</feature>
<evidence type="ECO:0000256" key="9">
    <source>
        <dbReference type="PROSITE-ProRule" id="PRU01360"/>
    </source>
</evidence>
<dbReference type="InterPro" id="IPR010916">
    <property type="entry name" value="TonB_box_CS"/>
</dbReference>
<evidence type="ECO:0000256" key="2">
    <source>
        <dbReference type="ARBA" id="ARBA00022448"/>
    </source>
</evidence>
<keyword evidence="7 9" id="KW-0472">Membrane</keyword>
<keyword evidence="3 9" id="KW-1134">Transmembrane beta strand</keyword>
<dbReference type="GO" id="GO:0009279">
    <property type="term" value="C:cell outer membrane"/>
    <property type="evidence" value="ECO:0007669"/>
    <property type="project" value="UniProtKB-SubCell"/>
</dbReference>
<dbReference type="InterPro" id="IPR000531">
    <property type="entry name" value="Beta-barrel_TonB"/>
</dbReference>
<evidence type="ECO:0000259" key="14">
    <source>
        <dbReference type="Pfam" id="PF07715"/>
    </source>
</evidence>
<evidence type="ECO:0000256" key="8">
    <source>
        <dbReference type="ARBA" id="ARBA00023237"/>
    </source>
</evidence>
<evidence type="ECO:0000313" key="16">
    <source>
        <dbReference type="Proteomes" id="UP000032300"/>
    </source>
</evidence>
<dbReference type="PANTHER" id="PTHR47234:SF2">
    <property type="entry name" value="TONB-DEPENDENT RECEPTOR"/>
    <property type="match status" value="1"/>
</dbReference>
<evidence type="ECO:0000256" key="11">
    <source>
        <dbReference type="RuleBase" id="RU003357"/>
    </source>
</evidence>
<dbReference type="Gene3D" id="2.40.170.20">
    <property type="entry name" value="TonB-dependent receptor, beta-barrel domain"/>
    <property type="match status" value="1"/>
</dbReference>
<feature type="domain" description="TonB-dependent receptor-like beta-barrel" evidence="13">
    <location>
        <begin position="424"/>
        <end position="970"/>
    </location>
</feature>
<reference evidence="15 16" key="2">
    <citation type="submission" date="2015-02" db="EMBL/GenBank/DDBJ databases">
        <title>The complete genome of Sphingomonas hengshuiensis sp. WHSC-8 isolated from soil of Hengshui Lake.</title>
        <authorList>
            <person name="Wei S."/>
            <person name="Guo J."/>
            <person name="Su C."/>
            <person name="Wu R."/>
            <person name="Zhang Z."/>
            <person name="Liang K."/>
            <person name="Li H."/>
            <person name="Wang T."/>
            <person name="Liu H."/>
            <person name="Zhang C."/>
            <person name="Li Z."/>
            <person name="Wang Q."/>
            <person name="Meng J."/>
        </authorList>
    </citation>
    <scope>NUCLEOTIDE SEQUENCE [LARGE SCALE GENOMIC DNA]</scope>
    <source>
        <strain evidence="15 16">WHSC-8</strain>
    </source>
</reference>
<comment type="subcellular location">
    <subcellularLocation>
        <location evidence="1 9">Cell outer membrane</location>
        <topology evidence="1 9">Multi-pass membrane protein</topology>
    </subcellularLocation>
</comment>
<dbReference type="PROSITE" id="PS52016">
    <property type="entry name" value="TONB_DEPENDENT_REC_3"/>
    <property type="match status" value="1"/>
</dbReference>
<reference evidence="15 16" key="1">
    <citation type="journal article" date="2015" name="Int. J. Syst. Evol. Microbiol.">
        <title>Sphingomonas hengshuiensis sp. nov., isolated from lake wetland.</title>
        <authorList>
            <person name="Wei S."/>
            <person name="Wang T."/>
            <person name="Liu H."/>
            <person name="Zhang C."/>
            <person name="Guo J."/>
            <person name="Wang Q."/>
            <person name="Liang K."/>
            <person name="Zhang Z."/>
        </authorList>
    </citation>
    <scope>NUCLEOTIDE SEQUENCE [LARGE SCALE GENOMIC DNA]</scope>
    <source>
        <strain evidence="15 16">WHSC-8</strain>
    </source>
</reference>
<name>A0A7U5CV86_9SPHN</name>
<dbReference type="PROSITE" id="PS00430">
    <property type="entry name" value="TONB_DEPENDENT_REC_1"/>
    <property type="match status" value="1"/>
</dbReference>
<evidence type="ECO:0000256" key="3">
    <source>
        <dbReference type="ARBA" id="ARBA00022452"/>
    </source>
</evidence>
<dbReference type="InterPro" id="IPR036942">
    <property type="entry name" value="Beta-barrel_TonB_sf"/>
</dbReference>
<evidence type="ECO:0000256" key="4">
    <source>
        <dbReference type="ARBA" id="ARBA00022692"/>
    </source>
</evidence>
<feature type="domain" description="TonB-dependent receptor plug" evidence="14">
    <location>
        <begin position="68"/>
        <end position="182"/>
    </location>
</feature>
<evidence type="ECO:0000256" key="6">
    <source>
        <dbReference type="ARBA" id="ARBA00023077"/>
    </source>
</evidence>
<dbReference type="Pfam" id="PF00593">
    <property type="entry name" value="TonB_dep_Rec_b-barrel"/>
    <property type="match status" value="1"/>
</dbReference>
<dbReference type="InterPro" id="IPR037066">
    <property type="entry name" value="Plug_dom_sf"/>
</dbReference>
<keyword evidence="8 9" id="KW-0998">Cell outer membrane</keyword>
<dbReference type="PANTHER" id="PTHR47234">
    <property type="match status" value="1"/>
</dbReference>
<evidence type="ECO:0000256" key="7">
    <source>
        <dbReference type="ARBA" id="ARBA00023136"/>
    </source>
</evidence>
<evidence type="ECO:0000259" key="13">
    <source>
        <dbReference type="Pfam" id="PF00593"/>
    </source>
</evidence>
<keyword evidence="2 9" id="KW-0813">Transport</keyword>
<dbReference type="Pfam" id="PF07715">
    <property type="entry name" value="Plug"/>
    <property type="match status" value="1"/>
</dbReference>
<dbReference type="SUPFAM" id="SSF56935">
    <property type="entry name" value="Porins"/>
    <property type="match status" value="1"/>
</dbReference>
<evidence type="ECO:0000256" key="5">
    <source>
        <dbReference type="ARBA" id="ARBA00022729"/>
    </source>
</evidence>
<dbReference type="EMBL" id="CP010836">
    <property type="protein sequence ID" value="AJP74744.1"/>
    <property type="molecule type" value="Genomic_DNA"/>
</dbReference>